<name>A0A8H9L8J4_9ACTN</name>
<comment type="caution">
    <text evidence="2">The sequence shown here is derived from an EMBL/GenBank/DDBJ whole genome shotgun (WGS) entry which is preliminary data.</text>
</comment>
<evidence type="ECO:0000313" key="2">
    <source>
        <dbReference type="EMBL" id="GGO00739.1"/>
    </source>
</evidence>
<feature type="region of interest" description="Disordered" evidence="1">
    <location>
        <begin position="1"/>
        <end position="32"/>
    </location>
</feature>
<reference evidence="2" key="2">
    <citation type="submission" date="2020-09" db="EMBL/GenBank/DDBJ databases">
        <authorList>
            <person name="Sun Q."/>
            <person name="Zhou Y."/>
        </authorList>
    </citation>
    <scope>NUCLEOTIDE SEQUENCE</scope>
    <source>
        <strain evidence="2">CGMCC 4.7138</strain>
    </source>
</reference>
<reference evidence="2" key="1">
    <citation type="journal article" date="2014" name="Int. J. Syst. Evol. Microbiol.">
        <title>Complete genome sequence of Corynebacterium casei LMG S-19264T (=DSM 44701T), isolated from a smear-ripened cheese.</title>
        <authorList>
            <consortium name="US DOE Joint Genome Institute (JGI-PGF)"/>
            <person name="Walter F."/>
            <person name="Albersmeier A."/>
            <person name="Kalinowski J."/>
            <person name="Ruckert C."/>
        </authorList>
    </citation>
    <scope>NUCLEOTIDE SEQUENCE</scope>
    <source>
        <strain evidence="2">CGMCC 4.7138</strain>
    </source>
</reference>
<evidence type="ECO:0000256" key="1">
    <source>
        <dbReference type="SAM" id="MobiDB-lite"/>
    </source>
</evidence>
<gene>
    <name evidence="2" type="ORF">GCM10011574_07760</name>
</gene>
<dbReference type="Proteomes" id="UP000653480">
    <property type="component" value="Unassembled WGS sequence"/>
</dbReference>
<proteinExistence type="predicted"/>
<dbReference type="AlphaFoldDB" id="A0A8H9L8J4"/>
<evidence type="ECO:0000313" key="3">
    <source>
        <dbReference type="Proteomes" id="UP000653480"/>
    </source>
</evidence>
<sequence length="80" mass="9226">MSPPSWVAAVRRDHRDASPHFRPDSHRTRVNRRAPRNVFGNKEARMDVLESLVDDELRLELVVIEALHHEAERLAAPAVR</sequence>
<accession>A0A8H9L8J4</accession>
<feature type="compositionally biased region" description="Basic and acidic residues" evidence="1">
    <location>
        <begin position="10"/>
        <end position="27"/>
    </location>
</feature>
<dbReference type="EMBL" id="BMMN01000001">
    <property type="protein sequence ID" value="GGO00739.1"/>
    <property type="molecule type" value="Genomic_DNA"/>
</dbReference>
<protein>
    <submittedName>
        <fullName evidence="2">Uncharacterized protein</fullName>
    </submittedName>
</protein>
<organism evidence="2 3">
    <name type="scientific">Microbispora bryophytorum</name>
    <dbReference type="NCBI Taxonomy" id="1460882"/>
    <lineage>
        <taxon>Bacteria</taxon>
        <taxon>Bacillati</taxon>
        <taxon>Actinomycetota</taxon>
        <taxon>Actinomycetes</taxon>
        <taxon>Streptosporangiales</taxon>
        <taxon>Streptosporangiaceae</taxon>
        <taxon>Microbispora</taxon>
    </lineage>
</organism>
<keyword evidence="3" id="KW-1185">Reference proteome</keyword>